<dbReference type="Gene3D" id="4.10.60.10">
    <property type="entry name" value="Zinc finger, CCHC-type"/>
    <property type="match status" value="1"/>
</dbReference>
<dbReference type="CDD" id="cd09272">
    <property type="entry name" value="RNase_HI_RT_Ty1"/>
    <property type="match status" value="1"/>
</dbReference>
<dbReference type="InterPro" id="IPR001584">
    <property type="entry name" value="Integrase_cat-core"/>
</dbReference>
<feature type="region of interest" description="Disordered" evidence="3">
    <location>
        <begin position="1148"/>
        <end position="1169"/>
    </location>
</feature>
<dbReference type="PROSITE" id="PS50158">
    <property type="entry name" value="ZF_CCHC"/>
    <property type="match status" value="1"/>
</dbReference>
<dbReference type="InterPro" id="IPR013103">
    <property type="entry name" value="RVT_2"/>
</dbReference>
<evidence type="ECO:0000256" key="3">
    <source>
        <dbReference type="SAM" id="MobiDB-lite"/>
    </source>
</evidence>
<dbReference type="SUPFAM" id="SSF56672">
    <property type="entry name" value="DNA/RNA polymerases"/>
    <property type="match status" value="1"/>
</dbReference>
<evidence type="ECO:0000313" key="7">
    <source>
        <dbReference type="Proteomes" id="UP000654075"/>
    </source>
</evidence>
<evidence type="ECO:0000259" key="4">
    <source>
        <dbReference type="PROSITE" id="PS50158"/>
    </source>
</evidence>
<accession>A0A813GTZ9</accession>
<feature type="region of interest" description="Disordered" evidence="3">
    <location>
        <begin position="683"/>
        <end position="716"/>
    </location>
</feature>
<dbReference type="GO" id="GO:0015074">
    <property type="term" value="P:DNA integration"/>
    <property type="evidence" value="ECO:0007669"/>
    <property type="project" value="InterPro"/>
</dbReference>
<feature type="compositionally biased region" description="Basic and acidic residues" evidence="3">
    <location>
        <begin position="683"/>
        <end position="696"/>
    </location>
</feature>
<keyword evidence="2" id="KW-0479">Metal-binding</keyword>
<dbReference type="SUPFAM" id="SSF57756">
    <property type="entry name" value="Retrovirus zinc finger-like domains"/>
    <property type="match status" value="1"/>
</dbReference>
<dbReference type="Pfam" id="PF00098">
    <property type="entry name" value="zf-CCHC"/>
    <property type="match status" value="1"/>
</dbReference>
<reference evidence="6" key="1">
    <citation type="submission" date="2021-02" db="EMBL/GenBank/DDBJ databases">
        <authorList>
            <person name="Dougan E. K."/>
            <person name="Rhodes N."/>
            <person name="Thang M."/>
            <person name="Chan C."/>
        </authorList>
    </citation>
    <scope>NUCLEOTIDE SEQUENCE</scope>
</reference>
<dbReference type="Pfam" id="PF01145">
    <property type="entry name" value="Band_7"/>
    <property type="match status" value="1"/>
</dbReference>
<dbReference type="GO" id="GO:0005739">
    <property type="term" value="C:mitochondrion"/>
    <property type="evidence" value="ECO:0007669"/>
    <property type="project" value="TreeGrafter"/>
</dbReference>
<dbReference type="InterPro" id="IPR036013">
    <property type="entry name" value="Band_7/SPFH_dom_sf"/>
</dbReference>
<proteinExistence type="inferred from homology"/>
<keyword evidence="2" id="KW-0863">Zinc-finger</keyword>
<dbReference type="InterPro" id="IPR036875">
    <property type="entry name" value="Znf_CCHC_sf"/>
</dbReference>
<dbReference type="FunFam" id="3.30.479.30:FF:000001">
    <property type="entry name" value="Prohibitin 2"/>
    <property type="match status" value="1"/>
</dbReference>
<dbReference type="Gene3D" id="3.30.479.30">
    <property type="entry name" value="Band 7 domain"/>
    <property type="match status" value="1"/>
</dbReference>
<dbReference type="InterPro" id="IPR001107">
    <property type="entry name" value="Band_7"/>
</dbReference>
<dbReference type="PANTHER" id="PTHR23222:SF0">
    <property type="entry name" value="PROHIBITIN 1"/>
    <property type="match status" value="1"/>
</dbReference>
<dbReference type="GO" id="GO:0016020">
    <property type="term" value="C:membrane"/>
    <property type="evidence" value="ECO:0007669"/>
    <property type="project" value="InterPro"/>
</dbReference>
<sequence>MASAADKVLTVVSRVGLGLGVAAMVPSLCLYDVDGGQRAVVLNMLSGVEDKVRGEGTHFKVPWLMQPKVYNIRLRPKLIQTTTGTKDLQMVTIHVRMLFKPDVTGLTTIHKTLGEDYDERVIPSIANEVMKATIAQYNAESLLTMREQVSREIREAIVARAAQFNILMDDVAITHLTYGKEFARAIEEKQVAEQDAERQKFIVLRSEQERQATVIRSEGEAEAARMISEALREHGSGLIEAQAQLANAKVPAQAVDGSSDDDPQPRRGLDEVLEADRGWRRELWVIRLRLADLFAEVPLGKPKANRVLPEVRPDHVRTVPCDTYRRHHPSRGELQVLPAASLEAGCRSHGEWADLGGDPVFAGGGGACGRVAAGDGPCQPCEPARREMTESDVEMRDPASRPVPDDDGLVSTRVRDRDQTSEMVRAFKDVAGKLVDLRGVAKPPTFDGSEAGWSEWRFRMEAILSLLDPDALAQAAVDGKVEADLAVLGADGLMKSKLLYNVLVQVCSGRALALVRGVRRADGLAAWARLVQDYEPAVSARHCALSLAHANLRPQQELHGAAHGVGECEYHGAVGWDAMVPDQYKCAVIARHAPLKVREFLRVNTVDLTSSYATLKDALLKLQVRSKSYDEQGQGQASKFEEFVPMVVDALKGFGKGPGPRKATKADECRACGKMGHFARDCRSRPKGDGKGKWSDPGRAAAGATTVKHWRDEDKEPEQESWLLMLGETADRLRSVPLDKPEQGRALILVDSGCCAHVCGPDFVPRQKMQPPRGGIQAAAVDGRPVEEFGFKVVKMRLDDGRPITVGFRVMQVTRPILSVGQLLDSGFEVSFAGRRPFVARNGVRVPLVRRMNLFYLPVREDLGRRALGPLTPPLAALGGEEVGDETPEDDEKVDPAYLCRVGYGDQPHWQRPEHAGIPVVEMDFCYARTDSEPRARPVFMAVDAEYGSIYANLVEIKGRLDTTVVKGILRWLLELGRASALRIRTDPEPAIMAIAQAVARARSDVSTVVETTPVGSKGSFGACERANQTFMGQLRTHKAAVEERLGIVLSMNHPLMAWLVQHVAWLHRRFNLVHGRTPFSKPGRCVGRLVGSDENIVICVDGVRYGRSVRQIPEDELPADIQPLPFQRLPWTPSFPGRAFGELPADEGEKPTALPPVVAPGAGQRLRGGACTRTTQETRRFQQEEGATPGCRACHSPGGTPHSAACRFRREKWQQEKTAVAAEAGASTVRTFGRQGAPATLPTELEASASIVRTWGRQGAPATIRTVPEHEVLQEKRRRLTRKQPEPTPKRERNEPDDEGDELEREGRLRDEPDEQMNLVSAEGHPLDPAAVDAAKEKELTSIQKFGAYVEVPEDQWTGELISSRWVLVEKANGLVKARLVAQQINHGDACDSFAATPASASMRLLLSLGLQQGTVASFGDVSTAFLHAKMDEPIAIRPPVDVRKKGVVWQLKKALYGHRRSPQLWQEHWAQVIETCGFSRCLADPQVFVHHGAGAMLLVHVDDVIMMARPKHAEAHRQDISKQVTMKWLGDMQTDTWTRFLGKEWRRTATGCEVRIPPAYVETLLQEIGLDKARSLSSPGAATAEMREDGGEELTSAKGSLFRRLVGKLMWMLPERPDLAYCAKEAARNLAKPRASDWARLKKLCRYLRGTSNAVLSLGNSEATDAQLEINTDSDWAAGESRRSTSGGAILRRGWLLASWSRTQPTVALSSCEAESLAIGTGLVEAKALQSLARELGATVTLRLNTDSSSAKALVMRRGFGRLKHMAVRQLWLQQEYREKKFELAKVPTAENVADILTKPVTPKVLWALAEGLGLQLHGAEAPDGGEVSQLCGLERHELPMCLRCQRPAELECTYPEQLFWRCPGCDRTRSWHAYQRGWTVWQDDGAAASSRDEQQPVPPATRRATATTAGTGRSRQSASSTGSPPNQVTQVHVTTGSADARAPLGAQIDAASADPRPRLRPGLTSYDEMRSGYLRRYWGGSLLTAGADGLTMGRARRAGMRVYEP</sequence>
<feature type="region of interest" description="Disordered" evidence="3">
    <location>
        <begin position="1263"/>
        <end position="1314"/>
    </location>
</feature>
<dbReference type="SMART" id="SM00244">
    <property type="entry name" value="PHB"/>
    <property type="match status" value="1"/>
</dbReference>
<feature type="compositionally biased region" description="Acidic residues" evidence="3">
    <location>
        <begin position="1296"/>
        <end position="1305"/>
    </location>
</feature>
<evidence type="ECO:0000259" key="5">
    <source>
        <dbReference type="PROSITE" id="PS50994"/>
    </source>
</evidence>
<feature type="domain" description="CCHC-type" evidence="4">
    <location>
        <begin position="669"/>
        <end position="684"/>
    </location>
</feature>
<dbReference type="GO" id="GO:0003676">
    <property type="term" value="F:nucleic acid binding"/>
    <property type="evidence" value="ECO:0007669"/>
    <property type="project" value="InterPro"/>
</dbReference>
<dbReference type="InterPro" id="IPR000163">
    <property type="entry name" value="Prohibitin"/>
</dbReference>
<dbReference type="PANTHER" id="PTHR23222">
    <property type="entry name" value="PROHIBITIN"/>
    <property type="match status" value="1"/>
</dbReference>
<evidence type="ECO:0000313" key="6">
    <source>
        <dbReference type="EMBL" id="CAE8626397.1"/>
    </source>
</evidence>
<dbReference type="Pfam" id="PF07727">
    <property type="entry name" value="RVT_2"/>
    <property type="match status" value="1"/>
</dbReference>
<feature type="compositionally biased region" description="Basic and acidic residues" evidence="3">
    <location>
        <begin position="1284"/>
        <end position="1295"/>
    </location>
</feature>
<evidence type="ECO:0000256" key="1">
    <source>
        <dbReference type="ARBA" id="ARBA00009658"/>
    </source>
</evidence>
<dbReference type="InterPro" id="IPR043502">
    <property type="entry name" value="DNA/RNA_pol_sf"/>
</dbReference>
<dbReference type="PROSITE" id="PS50994">
    <property type="entry name" value="INTEGRASE"/>
    <property type="match status" value="1"/>
</dbReference>
<comment type="similarity">
    <text evidence="1">Belongs to the prohibitin family.</text>
</comment>
<dbReference type="GO" id="GO:0007005">
    <property type="term" value="P:mitochondrion organization"/>
    <property type="evidence" value="ECO:0007669"/>
    <property type="project" value="TreeGrafter"/>
</dbReference>
<dbReference type="Proteomes" id="UP000654075">
    <property type="component" value="Unassembled WGS sequence"/>
</dbReference>
<dbReference type="PRINTS" id="PR00679">
    <property type="entry name" value="PROHIBITIN"/>
</dbReference>
<dbReference type="EMBL" id="CAJNNV010028964">
    <property type="protein sequence ID" value="CAE8626397.1"/>
    <property type="molecule type" value="Genomic_DNA"/>
</dbReference>
<keyword evidence="2" id="KW-0862">Zinc</keyword>
<feature type="compositionally biased region" description="Basic and acidic residues" evidence="3">
    <location>
        <begin position="385"/>
        <end position="399"/>
    </location>
</feature>
<feature type="compositionally biased region" description="Polar residues" evidence="3">
    <location>
        <begin position="1917"/>
        <end position="1940"/>
    </location>
</feature>
<feature type="region of interest" description="Disordered" evidence="3">
    <location>
        <begin position="1888"/>
        <end position="1944"/>
    </location>
</feature>
<dbReference type="SMART" id="SM00343">
    <property type="entry name" value="ZnF_C2HC"/>
    <property type="match status" value="1"/>
</dbReference>
<dbReference type="GO" id="GO:0008270">
    <property type="term" value="F:zinc ion binding"/>
    <property type="evidence" value="ECO:0007669"/>
    <property type="project" value="UniProtKB-KW"/>
</dbReference>
<evidence type="ECO:0000256" key="2">
    <source>
        <dbReference type="PROSITE-ProRule" id="PRU00047"/>
    </source>
</evidence>
<feature type="domain" description="Integrase catalytic" evidence="5">
    <location>
        <begin position="909"/>
        <end position="1087"/>
    </location>
</feature>
<organism evidence="6 7">
    <name type="scientific">Polarella glacialis</name>
    <name type="common">Dinoflagellate</name>
    <dbReference type="NCBI Taxonomy" id="89957"/>
    <lineage>
        <taxon>Eukaryota</taxon>
        <taxon>Sar</taxon>
        <taxon>Alveolata</taxon>
        <taxon>Dinophyceae</taxon>
        <taxon>Suessiales</taxon>
        <taxon>Suessiaceae</taxon>
        <taxon>Polarella</taxon>
    </lineage>
</organism>
<feature type="region of interest" description="Disordered" evidence="3">
    <location>
        <begin position="385"/>
        <end position="411"/>
    </location>
</feature>
<name>A0A813GTZ9_POLGL</name>
<gene>
    <name evidence="6" type="ORF">PGLA1383_LOCUS43327</name>
</gene>
<feature type="region of interest" description="Disordered" evidence="3">
    <location>
        <begin position="249"/>
        <end position="269"/>
    </location>
</feature>
<keyword evidence="7" id="KW-1185">Reference proteome</keyword>
<evidence type="ECO:0008006" key="8">
    <source>
        <dbReference type="Google" id="ProtNLM"/>
    </source>
</evidence>
<feature type="compositionally biased region" description="Low complexity" evidence="3">
    <location>
        <begin position="1903"/>
        <end position="1916"/>
    </location>
</feature>
<dbReference type="SUPFAM" id="SSF117892">
    <property type="entry name" value="Band 7/SPFH domain"/>
    <property type="match status" value="1"/>
</dbReference>
<dbReference type="InterPro" id="IPR001878">
    <property type="entry name" value="Znf_CCHC"/>
</dbReference>
<protein>
    <recommendedName>
        <fullName evidence="8">Prohibitin</fullName>
    </recommendedName>
</protein>
<comment type="caution">
    <text evidence="6">The sequence shown here is derived from an EMBL/GenBank/DDBJ whole genome shotgun (WGS) entry which is preliminary data.</text>
</comment>
<dbReference type="CDD" id="cd03401">
    <property type="entry name" value="SPFH_prohibitin"/>
    <property type="match status" value="1"/>
</dbReference>